<keyword evidence="1" id="KW-0238">DNA-binding</keyword>
<dbReference type="GO" id="GO:0003677">
    <property type="term" value="F:DNA binding"/>
    <property type="evidence" value="ECO:0007669"/>
    <property type="project" value="UniProtKB-KW"/>
</dbReference>
<dbReference type="OrthoDB" id="3962147at2"/>
<reference evidence="1 2" key="1">
    <citation type="submission" date="2017-06" db="EMBL/GenBank/DDBJ databases">
        <authorList>
            <person name="Kim H.J."/>
            <person name="Triplett B.A."/>
        </authorList>
    </citation>
    <scope>NUCLEOTIDE SEQUENCE [LARGE SCALE GENOMIC DNA]</scope>
    <source>
        <strain evidence="1 2">CGMCC 4.1858</strain>
    </source>
</reference>
<dbReference type="Gene3D" id="1.10.10.10">
    <property type="entry name" value="Winged helix-like DNA-binding domain superfamily/Winged helix DNA-binding domain"/>
    <property type="match status" value="1"/>
</dbReference>
<evidence type="ECO:0000313" key="1">
    <source>
        <dbReference type="EMBL" id="SNS96614.1"/>
    </source>
</evidence>
<dbReference type="RefSeq" id="WP_143681617.1">
    <property type="nucleotide sequence ID" value="NZ_FZOF01000011.1"/>
</dbReference>
<gene>
    <name evidence="1" type="ORF">SAMN05216252_111107</name>
</gene>
<organism evidence="1 2">
    <name type="scientific">Actinacidiphila glaucinigra</name>
    <dbReference type="NCBI Taxonomy" id="235986"/>
    <lineage>
        <taxon>Bacteria</taxon>
        <taxon>Bacillati</taxon>
        <taxon>Actinomycetota</taxon>
        <taxon>Actinomycetes</taxon>
        <taxon>Kitasatosporales</taxon>
        <taxon>Streptomycetaceae</taxon>
        <taxon>Actinacidiphila</taxon>
    </lineage>
</organism>
<sequence>MSESAGLWRIRVLGPLELTRDGDPVAAPGPIPSAVLTALALAGRRGLHVRELLGSVTTRSGEPAMRLRNTLERHISDLRRLGLPIPKYGSLVTEGYALPPDVAVDAWEFSAGVAALPPVPAPRRVAELLALWAEDPRSVHVRVAPRRWDRVIRARDQLLRLVESTGLGSPELADFVALFPSDPACAALRDRFARQARKRLLVVEDQNLSLVVSALDGYDCLPVAGRDAWYELVNSRREDVLRLDGALIDLHLTDGYRDEQGLDIAEWLADHTATPAALMTMAPPAGDLVEGTQVQRARYRLTQIIYKGRDGLDVTGIRNAARVLTSDEDRHVRARLHTSVAWARFHAQERLATPPTDRTRRRLQECEREAEAALREVRAGDLRQAQSAVREFVDRWQPREGSVLR</sequence>
<name>A0A239IW16_9ACTN</name>
<dbReference type="InterPro" id="IPR036388">
    <property type="entry name" value="WH-like_DNA-bd_sf"/>
</dbReference>
<proteinExistence type="predicted"/>
<dbReference type="AlphaFoldDB" id="A0A239IW16"/>
<keyword evidence="2" id="KW-1185">Reference proteome</keyword>
<accession>A0A239IW16</accession>
<evidence type="ECO:0000313" key="2">
    <source>
        <dbReference type="Proteomes" id="UP000198280"/>
    </source>
</evidence>
<protein>
    <submittedName>
        <fullName evidence="1">DNA-binding transcriptional activator of the SARP family</fullName>
    </submittedName>
</protein>
<dbReference type="Proteomes" id="UP000198280">
    <property type="component" value="Unassembled WGS sequence"/>
</dbReference>
<dbReference type="EMBL" id="FZOF01000011">
    <property type="protein sequence ID" value="SNS96614.1"/>
    <property type="molecule type" value="Genomic_DNA"/>
</dbReference>